<sequence length="66" mass="7223">MEIQCNGAVKEVKAGMCLVDFLKSLNLDPDTVVVECDGEVIARKKYESHILVDGEKLELIRFVGGG</sequence>
<dbReference type="SUPFAM" id="SSF54285">
    <property type="entry name" value="MoaD/ThiS"/>
    <property type="match status" value="1"/>
</dbReference>
<name>A0A8J6TDB8_9BACT</name>
<dbReference type="InterPro" id="IPR016155">
    <property type="entry name" value="Mopterin_synth/thiamin_S_b"/>
</dbReference>
<dbReference type="AlphaFoldDB" id="A0A8J6TDB8"/>
<dbReference type="PANTHER" id="PTHR34472:SF1">
    <property type="entry name" value="SULFUR CARRIER PROTEIN THIS"/>
    <property type="match status" value="1"/>
</dbReference>
<proteinExistence type="predicted"/>
<dbReference type="EMBL" id="JACNJZ010000171">
    <property type="protein sequence ID" value="MBC8318546.1"/>
    <property type="molecule type" value="Genomic_DNA"/>
</dbReference>
<dbReference type="Gene3D" id="3.10.20.30">
    <property type="match status" value="1"/>
</dbReference>
<evidence type="ECO:0000313" key="2">
    <source>
        <dbReference type="Proteomes" id="UP000614424"/>
    </source>
</evidence>
<dbReference type="InterPro" id="IPR012675">
    <property type="entry name" value="Beta-grasp_dom_sf"/>
</dbReference>
<organism evidence="1 2">
    <name type="scientific">Candidatus Desulfobia pelagia</name>
    <dbReference type="NCBI Taxonomy" id="2841692"/>
    <lineage>
        <taxon>Bacteria</taxon>
        <taxon>Pseudomonadati</taxon>
        <taxon>Thermodesulfobacteriota</taxon>
        <taxon>Desulfobulbia</taxon>
        <taxon>Desulfobulbales</taxon>
        <taxon>Desulfobulbaceae</taxon>
        <taxon>Candidatus Desulfobia</taxon>
    </lineage>
</organism>
<evidence type="ECO:0000313" key="1">
    <source>
        <dbReference type="EMBL" id="MBC8318546.1"/>
    </source>
</evidence>
<dbReference type="InterPro" id="IPR003749">
    <property type="entry name" value="ThiS/MoaD-like"/>
</dbReference>
<reference evidence="1 2" key="1">
    <citation type="submission" date="2020-08" db="EMBL/GenBank/DDBJ databases">
        <title>Bridging the membrane lipid divide: bacteria of the FCB group superphylum have the potential to synthesize archaeal ether lipids.</title>
        <authorList>
            <person name="Villanueva L."/>
            <person name="Von Meijenfeldt F.A.B."/>
            <person name="Westbye A.B."/>
            <person name="Yadav S."/>
            <person name="Hopmans E.C."/>
            <person name="Dutilh B.E."/>
            <person name="Sinninghe Damste J.S."/>
        </authorList>
    </citation>
    <scope>NUCLEOTIDE SEQUENCE [LARGE SCALE GENOMIC DNA]</scope>
    <source>
        <strain evidence="1">NIOZ-UU47</strain>
    </source>
</reference>
<dbReference type="NCBIfam" id="TIGR01683">
    <property type="entry name" value="thiS"/>
    <property type="match status" value="1"/>
</dbReference>
<dbReference type="CDD" id="cd00565">
    <property type="entry name" value="Ubl_ThiS"/>
    <property type="match status" value="1"/>
</dbReference>
<dbReference type="InterPro" id="IPR010035">
    <property type="entry name" value="Thi_S"/>
</dbReference>
<dbReference type="Pfam" id="PF02597">
    <property type="entry name" value="ThiS"/>
    <property type="match status" value="1"/>
</dbReference>
<accession>A0A8J6TDB8</accession>
<dbReference type="PANTHER" id="PTHR34472">
    <property type="entry name" value="SULFUR CARRIER PROTEIN THIS"/>
    <property type="match status" value="1"/>
</dbReference>
<comment type="caution">
    <text evidence="1">The sequence shown here is derived from an EMBL/GenBank/DDBJ whole genome shotgun (WGS) entry which is preliminary data.</text>
</comment>
<dbReference type="Proteomes" id="UP000614424">
    <property type="component" value="Unassembled WGS sequence"/>
</dbReference>
<protein>
    <submittedName>
        <fullName evidence="1">Sulfur carrier protein ThiS</fullName>
    </submittedName>
</protein>
<gene>
    <name evidence="1" type="primary">thiS</name>
    <name evidence="1" type="ORF">H8E41_11615</name>
</gene>